<accession>A0A918PKZ0</accession>
<comment type="caution">
    <text evidence="12">The sequence shown here is derived from an EMBL/GenBank/DDBJ whole genome shotgun (WGS) entry which is preliminary data.</text>
</comment>
<gene>
    <name evidence="12" type="ORF">GCM10007049_01190</name>
</gene>
<dbReference type="Gene3D" id="2.170.130.10">
    <property type="entry name" value="TonB-dependent receptor, plug domain"/>
    <property type="match status" value="1"/>
</dbReference>
<dbReference type="InterPro" id="IPR023996">
    <property type="entry name" value="TonB-dep_OMP_SusC/RagA"/>
</dbReference>
<dbReference type="Pfam" id="PF00593">
    <property type="entry name" value="TonB_dep_Rec_b-barrel"/>
    <property type="match status" value="1"/>
</dbReference>
<reference evidence="12" key="2">
    <citation type="submission" date="2020-09" db="EMBL/GenBank/DDBJ databases">
        <authorList>
            <person name="Sun Q."/>
            <person name="Kim S."/>
        </authorList>
    </citation>
    <scope>NUCLEOTIDE SEQUENCE</scope>
    <source>
        <strain evidence="12">KCTC 12368</strain>
    </source>
</reference>
<dbReference type="InterPro" id="IPR036942">
    <property type="entry name" value="Beta-barrel_TonB_sf"/>
</dbReference>
<protein>
    <submittedName>
        <fullName evidence="12">SusC/RagA family TonB-linked outer membrane protein</fullName>
    </submittedName>
</protein>
<evidence type="ECO:0000256" key="1">
    <source>
        <dbReference type="ARBA" id="ARBA00004571"/>
    </source>
</evidence>
<organism evidence="12 13">
    <name type="scientific">Echinicola pacifica</name>
    <dbReference type="NCBI Taxonomy" id="346377"/>
    <lineage>
        <taxon>Bacteria</taxon>
        <taxon>Pseudomonadati</taxon>
        <taxon>Bacteroidota</taxon>
        <taxon>Cytophagia</taxon>
        <taxon>Cytophagales</taxon>
        <taxon>Cyclobacteriaceae</taxon>
        <taxon>Echinicola</taxon>
    </lineage>
</organism>
<evidence type="ECO:0000256" key="2">
    <source>
        <dbReference type="ARBA" id="ARBA00022448"/>
    </source>
</evidence>
<dbReference type="SUPFAM" id="SSF49464">
    <property type="entry name" value="Carboxypeptidase regulatory domain-like"/>
    <property type="match status" value="1"/>
</dbReference>
<keyword evidence="13" id="KW-1185">Reference proteome</keyword>
<keyword evidence="3 8" id="KW-1134">Transmembrane beta strand</keyword>
<comment type="subcellular location">
    <subcellularLocation>
        <location evidence="1 8">Cell outer membrane</location>
        <topology evidence="1 8">Multi-pass membrane protein</topology>
    </subcellularLocation>
</comment>
<keyword evidence="7 8" id="KW-0998">Cell outer membrane</keyword>
<dbReference type="InterPro" id="IPR037066">
    <property type="entry name" value="Plug_dom_sf"/>
</dbReference>
<evidence type="ECO:0000256" key="7">
    <source>
        <dbReference type="ARBA" id="ARBA00023237"/>
    </source>
</evidence>
<dbReference type="Gene3D" id="2.40.170.20">
    <property type="entry name" value="TonB-dependent receptor, beta-barrel domain"/>
    <property type="match status" value="1"/>
</dbReference>
<dbReference type="Proteomes" id="UP000619457">
    <property type="component" value="Unassembled WGS sequence"/>
</dbReference>
<dbReference type="NCBIfam" id="TIGR04056">
    <property type="entry name" value="OMP_RagA_SusC"/>
    <property type="match status" value="1"/>
</dbReference>
<evidence type="ECO:0000256" key="9">
    <source>
        <dbReference type="RuleBase" id="RU003357"/>
    </source>
</evidence>
<keyword evidence="2 8" id="KW-0813">Transport</keyword>
<keyword evidence="6 8" id="KW-0472">Membrane</keyword>
<dbReference type="NCBIfam" id="TIGR04057">
    <property type="entry name" value="SusC_RagA_signa"/>
    <property type="match status" value="1"/>
</dbReference>
<name>A0A918PKZ0_9BACT</name>
<evidence type="ECO:0000256" key="5">
    <source>
        <dbReference type="ARBA" id="ARBA00023077"/>
    </source>
</evidence>
<evidence type="ECO:0000256" key="6">
    <source>
        <dbReference type="ARBA" id="ARBA00023136"/>
    </source>
</evidence>
<keyword evidence="5 9" id="KW-0798">TonB box</keyword>
<dbReference type="PROSITE" id="PS52016">
    <property type="entry name" value="TONB_DEPENDENT_REC_3"/>
    <property type="match status" value="1"/>
</dbReference>
<sequence length="988" mass="109414">MNISSKLVNSNGEPIKNAQITLGEGLLQTSTDGQGMFAIKAQPSGTLMITAPGYKEVVVKLSEGNVTNEIIMIKDLAFASKRDIVELPTGLQTSQRELVGAVGQVSGEVLEKQPSIVFQNVLQGRVAGLTVRNNANGLGNNLASLYVRGMASTGDNAALTIVDGIERPIEYLNPEEIESVQVLKDASTKILYGSRAANGVVMITTKRGKANTRVIKASAQYGVNMTTRMPEYLNSAQYAQLYNEARGNDGLDPFYSDQDIQGYINSSGPNDLKYPNADYNDYFLRSSTPFRKANIEYTGGTDDAQYALLLGYVGTEGVEKVGRTPEQDRLNIRGNLDIQVTPSLSAFIDGNGIIESRSWGKLHQNEVFNGIKTNRPNEYPFEITDPNFAGEDTQLGVERIPPLGGSYLRPTSLYGDMMYGGFQEYQFFYGQTNFGMKLKLDEITEGLSAKTVVTFDNYQYHAAGQINNPVRYEQQTVPGPSGLDSTAYIQLNNRIISGNREESGNNISRNLGWMANLDYDRTFDKHSIIANLSHFYYFSENSDIRQHTQNTNSFLRAAYGFDNKLYLEATGAVMGSNRFSGKNKHKFFPAVGASWIVSEESFLKSSESVDFLKLKSSFGVIGYDRATSFYLYDTRYYNNGSTAFGERNQNGVPRTGFDNFGNPDLTWETSREFNIGVEGMAFSNSLMFEVNYFNEYRSNIIYDNPSSVFSSINGSQNIPLNLGEVSNQGMDASINWFNTTKDFTYNIGGNILLVKNKLEQIDQVNYPDENLNQVGHSSDAIFGLVDNGLFRDQAAVDAAPAQSLGKYGVGNIAYQDVNGDNVIDTRDATVIGNAFPRTTLGINLDVKYKRFGLFILGTAELGVDQMLSNSYYRNDGEEKYSAYTLDRFHPVNNPSGTGPALTTYQNINDFRNSTYWLSDASFFRMKNVELSYSVSNGSWVVKNVKFYVRGTNLFVLSKIKELDPEVINAGVDNYPVFRTVTGGVSVSF</sequence>
<evidence type="ECO:0000256" key="8">
    <source>
        <dbReference type="PROSITE-ProRule" id="PRU01360"/>
    </source>
</evidence>
<comment type="similarity">
    <text evidence="8 9">Belongs to the TonB-dependent receptor family.</text>
</comment>
<reference evidence="12" key="1">
    <citation type="journal article" date="2014" name="Int. J. Syst. Evol. Microbiol.">
        <title>Complete genome sequence of Corynebacterium casei LMG S-19264T (=DSM 44701T), isolated from a smear-ripened cheese.</title>
        <authorList>
            <consortium name="US DOE Joint Genome Institute (JGI-PGF)"/>
            <person name="Walter F."/>
            <person name="Albersmeier A."/>
            <person name="Kalinowski J."/>
            <person name="Ruckert C."/>
        </authorList>
    </citation>
    <scope>NUCLEOTIDE SEQUENCE</scope>
    <source>
        <strain evidence="12">KCTC 12368</strain>
    </source>
</reference>
<evidence type="ECO:0000259" key="11">
    <source>
        <dbReference type="Pfam" id="PF07715"/>
    </source>
</evidence>
<proteinExistence type="inferred from homology"/>
<dbReference type="AlphaFoldDB" id="A0A918PKZ0"/>
<dbReference type="EMBL" id="BMWX01000001">
    <property type="protein sequence ID" value="GGZ13176.1"/>
    <property type="molecule type" value="Genomic_DNA"/>
</dbReference>
<evidence type="ECO:0000259" key="10">
    <source>
        <dbReference type="Pfam" id="PF00593"/>
    </source>
</evidence>
<dbReference type="InterPro" id="IPR012910">
    <property type="entry name" value="Plug_dom"/>
</dbReference>
<evidence type="ECO:0000313" key="12">
    <source>
        <dbReference type="EMBL" id="GGZ13176.1"/>
    </source>
</evidence>
<feature type="domain" description="TonB-dependent receptor plug" evidence="11">
    <location>
        <begin position="95"/>
        <end position="200"/>
    </location>
</feature>
<dbReference type="InterPro" id="IPR023997">
    <property type="entry name" value="TonB-dep_OMP_SusC/RagA_CS"/>
</dbReference>
<dbReference type="InterPro" id="IPR000531">
    <property type="entry name" value="Beta-barrel_TonB"/>
</dbReference>
<dbReference type="InterPro" id="IPR008969">
    <property type="entry name" value="CarboxyPept-like_regulatory"/>
</dbReference>
<evidence type="ECO:0000313" key="13">
    <source>
        <dbReference type="Proteomes" id="UP000619457"/>
    </source>
</evidence>
<dbReference type="SUPFAM" id="SSF56935">
    <property type="entry name" value="Porins"/>
    <property type="match status" value="1"/>
</dbReference>
<feature type="domain" description="TonB-dependent receptor-like beta-barrel" evidence="10">
    <location>
        <begin position="425"/>
        <end position="953"/>
    </location>
</feature>
<dbReference type="InterPro" id="IPR039426">
    <property type="entry name" value="TonB-dep_rcpt-like"/>
</dbReference>
<evidence type="ECO:0000256" key="4">
    <source>
        <dbReference type="ARBA" id="ARBA00022692"/>
    </source>
</evidence>
<evidence type="ECO:0000256" key="3">
    <source>
        <dbReference type="ARBA" id="ARBA00022452"/>
    </source>
</evidence>
<dbReference type="Pfam" id="PF07715">
    <property type="entry name" value="Plug"/>
    <property type="match status" value="1"/>
</dbReference>
<keyword evidence="4 8" id="KW-0812">Transmembrane</keyword>
<dbReference type="GO" id="GO:0009279">
    <property type="term" value="C:cell outer membrane"/>
    <property type="evidence" value="ECO:0007669"/>
    <property type="project" value="UniProtKB-SubCell"/>
</dbReference>